<gene>
    <name evidence="2" type="ORF">GN330_16790</name>
</gene>
<keyword evidence="1" id="KW-0472">Membrane</keyword>
<dbReference type="RefSeq" id="WP_156713879.1">
    <property type="nucleotide sequence ID" value="NZ_WPHG01000004.1"/>
</dbReference>
<dbReference type="EMBL" id="WPHG01000004">
    <property type="protein sequence ID" value="MVA98905.1"/>
    <property type="molecule type" value="Genomic_DNA"/>
</dbReference>
<sequence>MGAGLIGALVGLGVAAADLALLRLLAARVELPETKRVLNITGLSQLVLLPIVGFFVAPLIAGE</sequence>
<keyword evidence="3" id="KW-1185">Reference proteome</keyword>
<protein>
    <submittedName>
        <fullName evidence="2">Uncharacterized protein</fullName>
    </submittedName>
</protein>
<proteinExistence type="predicted"/>
<comment type="caution">
    <text evidence="2">The sequence shown here is derived from an EMBL/GenBank/DDBJ whole genome shotgun (WGS) entry which is preliminary data.</text>
</comment>
<accession>A0A844QHY7</accession>
<evidence type="ECO:0000313" key="3">
    <source>
        <dbReference type="Proteomes" id="UP000463224"/>
    </source>
</evidence>
<reference evidence="2 3" key="1">
    <citation type="submission" date="2019-12" db="EMBL/GenBank/DDBJ databases">
        <title>Nitratireductor arenosus sp. nov., Isolated from sea sand, Jeju island, South Korea.</title>
        <authorList>
            <person name="Kim W."/>
        </authorList>
    </citation>
    <scope>NUCLEOTIDE SEQUENCE [LARGE SCALE GENOMIC DNA]</scope>
    <source>
        <strain evidence="2 3">CAU 1489</strain>
    </source>
</reference>
<feature type="transmembrane region" description="Helical" evidence="1">
    <location>
        <begin position="40"/>
        <end position="61"/>
    </location>
</feature>
<dbReference type="Proteomes" id="UP000463224">
    <property type="component" value="Unassembled WGS sequence"/>
</dbReference>
<keyword evidence="1" id="KW-0812">Transmembrane</keyword>
<keyword evidence="1" id="KW-1133">Transmembrane helix</keyword>
<organism evidence="2 3">
    <name type="scientific">Nitratireductor arenosus</name>
    <dbReference type="NCBI Taxonomy" id="2682096"/>
    <lineage>
        <taxon>Bacteria</taxon>
        <taxon>Pseudomonadati</taxon>
        <taxon>Pseudomonadota</taxon>
        <taxon>Alphaproteobacteria</taxon>
        <taxon>Hyphomicrobiales</taxon>
        <taxon>Phyllobacteriaceae</taxon>
        <taxon>Nitratireductor</taxon>
    </lineage>
</organism>
<name>A0A844QHY7_9HYPH</name>
<evidence type="ECO:0000313" key="2">
    <source>
        <dbReference type="EMBL" id="MVA98905.1"/>
    </source>
</evidence>
<evidence type="ECO:0000256" key="1">
    <source>
        <dbReference type="SAM" id="Phobius"/>
    </source>
</evidence>
<dbReference type="AlphaFoldDB" id="A0A844QHY7"/>